<feature type="binding site" evidence="5">
    <location>
        <position position="37"/>
    </location>
    <ligand>
        <name>S-adenosyl-L-methionine</name>
        <dbReference type="ChEBI" id="CHEBI:59789"/>
    </ligand>
</feature>
<comment type="caution">
    <text evidence="5">Lacks conserved residue(s) required for the propagation of feature annotation.</text>
</comment>
<feature type="binding site" evidence="5">
    <location>
        <position position="58"/>
    </location>
    <ligand>
        <name>S-adenosyl-L-methionine</name>
        <dbReference type="ChEBI" id="CHEBI:59789"/>
    </ligand>
</feature>
<keyword evidence="2 5" id="KW-0808">Transferase</keyword>
<dbReference type="GO" id="GO:0000179">
    <property type="term" value="F:rRNA (adenine-N6,N6-)-dimethyltransferase activity"/>
    <property type="evidence" value="ECO:0007669"/>
    <property type="project" value="UniProtKB-UniRule"/>
</dbReference>
<feature type="binding site" evidence="5">
    <location>
        <position position="10"/>
    </location>
    <ligand>
        <name>S-adenosyl-L-methionine</name>
        <dbReference type="ChEBI" id="CHEBI:59789"/>
    </ligand>
</feature>
<gene>
    <name evidence="7" type="ORF">A3I57_04070</name>
</gene>
<dbReference type="GO" id="GO:0003723">
    <property type="term" value="F:RNA binding"/>
    <property type="evidence" value="ECO:0007669"/>
    <property type="project" value="UniProtKB-UniRule"/>
</dbReference>
<dbReference type="InterPro" id="IPR029063">
    <property type="entry name" value="SAM-dependent_MTases_sf"/>
</dbReference>
<name>A0A1F5DU63_9BACT</name>
<evidence type="ECO:0000256" key="4">
    <source>
        <dbReference type="ARBA" id="ARBA00022884"/>
    </source>
</evidence>
<accession>A0A1F5DU63</accession>
<evidence type="ECO:0000313" key="7">
    <source>
        <dbReference type="EMBL" id="OGD58600.1"/>
    </source>
</evidence>
<dbReference type="PROSITE" id="PS01131">
    <property type="entry name" value="RRNA_A_DIMETH"/>
    <property type="match status" value="1"/>
</dbReference>
<comment type="caution">
    <text evidence="7">The sequence shown here is derived from an EMBL/GenBank/DDBJ whole genome shotgun (WGS) entry which is preliminary data.</text>
</comment>
<sequence length="254" mass="29699">MRQSILYNQNFFKDPRLVESIVRQAGIGPNDVVYEIGPGMGIITRELAKTVGKVTAIEIDPQLCRRLRVDFIENTKVKIINADWLGYRVPEKNYKVFSNIPFNLTAEIVRKLLADRKLTEAYLVVQKEAAEKFTGTPKETQFSVLNKPWFEFEGLRQFKKSDFEPRPSVDTVLLKISQRSEPLVPEAARSDYIWFVQLGFNRWRANLGKNLKEIFTYNQWRRLAHDLKFSVRALPTDLSFDQWLGIFKFYKTIK</sequence>
<dbReference type="CDD" id="cd02440">
    <property type="entry name" value="AdoMet_MTases"/>
    <property type="match status" value="1"/>
</dbReference>
<keyword evidence="4 5" id="KW-0694">RNA-binding</keyword>
<keyword evidence="3 5" id="KW-0949">S-adenosyl-L-methionine</keyword>
<evidence type="ECO:0000256" key="1">
    <source>
        <dbReference type="ARBA" id="ARBA00022603"/>
    </source>
</evidence>
<dbReference type="Proteomes" id="UP000176364">
    <property type="component" value="Unassembled WGS sequence"/>
</dbReference>
<evidence type="ECO:0000256" key="5">
    <source>
        <dbReference type="PROSITE-ProRule" id="PRU01026"/>
    </source>
</evidence>
<evidence type="ECO:0000313" key="8">
    <source>
        <dbReference type="Proteomes" id="UP000176364"/>
    </source>
</evidence>
<dbReference type="EMBL" id="MEZQ01000050">
    <property type="protein sequence ID" value="OGD58600.1"/>
    <property type="molecule type" value="Genomic_DNA"/>
</dbReference>
<reference evidence="7 8" key="1">
    <citation type="journal article" date="2016" name="Nat. Commun.">
        <title>Thousands of microbial genomes shed light on interconnected biogeochemical processes in an aquifer system.</title>
        <authorList>
            <person name="Anantharaman K."/>
            <person name="Brown C.T."/>
            <person name="Hug L.A."/>
            <person name="Sharon I."/>
            <person name="Castelle C.J."/>
            <person name="Probst A.J."/>
            <person name="Thomas B.C."/>
            <person name="Singh A."/>
            <person name="Wilkins M.J."/>
            <person name="Karaoz U."/>
            <person name="Brodie E.L."/>
            <person name="Williams K.H."/>
            <person name="Hubbard S.S."/>
            <person name="Banfield J.F."/>
        </authorList>
    </citation>
    <scope>NUCLEOTIDE SEQUENCE [LARGE SCALE GENOMIC DNA]</scope>
</reference>
<dbReference type="InterPro" id="IPR023165">
    <property type="entry name" value="rRNA_Ade_diMease-like_C"/>
</dbReference>
<dbReference type="PANTHER" id="PTHR11727:SF7">
    <property type="entry name" value="DIMETHYLADENOSINE TRANSFERASE-RELATED"/>
    <property type="match status" value="1"/>
</dbReference>
<evidence type="ECO:0000256" key="2">
    <source>
        <dbReference type="ARBA" id="ARBA00022679"/>
    </source>
</evidence>
<dbReference type="NCBIfam" id="NF000499">
    <property type="entry name" value="Erm23S_rRNA_broad"/>
    <property type="match status" value="1"/>
</dbReference>
<dbReference type="InterPro" id="IPR020598">
    <property type="entry name" value="rRNA_Ade_methylase_Trfase_N"/>
</dbReference>
<dbReference type="PANTHER" id="PTHR11727">
    <property type="entry name" value="DIMETHYLADENOSINE TRANSFERASE"/>
    <property type="match status" value="1"/>
</dbReference>
<dbReference type="PROSITE" id="PS51689">
    <property type="entry name" value="SAM_RNA_A_N6_MT"/>
    <property type="match status" value="1"/>
</dbReference>
<dbReference type="InterPro" id="IPR020596">
    <property type="entry name" value="rRNA_Ade_Mease_Trfase_CS"/>
</dbReference>
<proteinExistence type="inferred from homology"/>
<dbReference type="AlphaFoldDB" id="A0A1F5DU63"/>
<protein>
    <recommendedName>
        <fullName evidence="6">Ribosomal RNA adenine methylase transferase N-terminal domain-containing protein</fullName>
    </recommendedName>
</protein>
<comment type="similarity">
    <text evidence="5">Belongs to the class I-like SAM-binding methyltransferase superfamily. rRNA adenine N(6)-methyltransferase family.</text>
</comment>
<feature type="binding site" evidence="5">
    <location>
        <position position="99"/>
    </location>
    <ligand>
        <name>S-adenosyl-L-methionine</name>
        <dbReference type="ChEBI" id="CHEBI:59789"/>
    </ligand>
</feature>
<evidence type="ECO:0000259" key="6">
    <source>
        <dbReference type="SMART" id="SM00650"/>
    </source>
</evidence>
<feature type="binding site" evidence="5">
    <location>
        <position position="83"/>
    </location>
    <ligand>
        <name>S-adenosyl-L-methionine</name>
        <dbReference type="ChEBI" id="CHEBI:59789"/>
    </ligand>
</feature>
<feature type="domain" description="Ribosomal RNA adenine methylase transferase N-terminal" evidence="6">
    <location>
        <begin position="17"/>
        <end position="180"/>
    </location>
</feature>
<dbReference type="Pfam" id="PF00398">
    <property type="entry name" value="RrnaAD"/>
    <property type="match status" value="1"/>
</dbReference>
<keyword evidence="1 5" id="KW-0489">Methyltransferase</keyword>
<dbReference type="Gene3D" id="1.10.8.100">
    <property type="entry name" value="Ribosomal RNA adenine dimethylase-like, domain 2"/>
    <property type="match status" value="1"/>
</dbReference>
<organism evidence="7 8">
    <name type="scientific">Candidatus Beckwithbacteria bacterium RIFCSPLOWO2_02_FULL_47_23</name>
    <dbReference type="NCBI Taxonomy" id="1797463"/>
    <lineage>
        <taxon>Bacteria</taxon>
        <taxon>Candidatus Beckwithiibacteriota</taxon>
    </lineage>
</organism>
<dbReference type="Gene3D" id="3.40.50.150">
    <property type="entry name" value="Vaccinia Virus protein VP39"/>
    <property type="match status" value="1"/>
</dbReference>
<evidence type="ECO:0000256" key="3">
    <source>
        <dbReference type="ARBA" id="ARBA00022691"/>
    </source>
</evidence>
<dbReference type="InterPro" id="IPR001737">
    <property type="entry name" value="KsgA/Erm"/>
</dbReference>
<dbReference type="SMART" id="SM00650">
    <property type="entry name" value="rADc"/>
    <property type="match status" value="1"/>
</dbReference>
<dbReference type="SUPFAM" id="SSF53335">
    <property type="entry name" value="S-adenosyl-L-methionine-dependent methyltransferases"/>
    <property type="match status" value="1"/>
</dbReference>